<dbReference type="EMBL" id="FOKG01000005">
    <property type="protein sequence ID" value="SFB15420.1"/>
    <property type="molecule type" value="Genomic_DNA"/>
</dbReference>
<dbReference type="SUPFAM" id="SSF53335">
    <property type="entry name" value="S-adenosyl-L-methionine-dependent methyltransferases"/>
    <property type="match status" value="1"/>
</dbReference>
<dbReference type="Proteomes" id="UP000243799">
    <property type="component" value="Unassembled WGS sequence"/>
</dbReference>
<dbReference type="Gene3D" id="3.40.50.150">
    <property type="entry name" value="Vaccinia Virus protein VP39"/>
    <property type="match status" value="1"/>
</dbReference>
<organism evidence="1 2">
    <name type="scientific">Amycolatopsis marina</name>
    <dbReference type="NCBI Taxonomy" id="490629"/>
    <lineage>
        <taxon>Bacteria</taxon>
        <taxon>Bacillati</taxon>
        <taxon>Actinomycetota</taxon>
        <taxon>Actinomycetes</taxon>
        <taxon>Pseudonocardiales</taxon>
        <taxon>Pseudonocardiaceae</taxon>
        <taxon>Amycolatopsis</taxon>
    </lineage>
</organism>
<evidence type="ECO:0000313" key="2">
    <source>
        <dbReference type="Proteomes" id="UP000243799"/>
    </source>
</evidence>
<keyword evidence="1" id="KW-0808">Transferase</keyword>
<dbReference type="STRING" id="490629.SAMN05216266_105254"/>
<proteinExistence type="predicted"/>
<keyword evidence="1" id="KW-0489">Methyltransferase</keyword>
<dbReference type="InterPro" id="IPR029063">
    <property type="entry name" value="SAM-dependent_MTases_sf"/>
</dbReference>
<dbReference type="GO" id="GO:0008168">
    <property type="term" value="F:methyltransferase activity"/>
    <property type="evidence" value="ECO:0007669"/>
    <property type="project" value="UniProtKB-KW"/>
</dbReference>
<gene>
    <name evidence="1" type="ORF">SAMN05216266_105254</name>
</gene>
<sequence>MSASTSSAPSSVPVGVDPNRASIARVYDAALGGKDNYAIDRGVLEEIGKVTPDIQIMAWANRNWLIRVARFLTDQCGIRQFIDCGSGLPTAENTHEVVQRIAPESTTVYVDNDPVVLAHGNALLAENDSTHIASADIYKPAEVLGHDLVRTHIDFTEPVALMHVSTMHHYIGDDGDRIMREYIDALPSGSYVALSHFYDPADPAAPEHSALARKMEDIFVHSAMGSGVFRTREQIMALLPGLEIVPSGPGKEPDLELCAYWWPDGPTLRPLSGVEFCIAGAVGRKP</sequence>
<dbReference type="OrthoDB" id="5175904at2"/>
<protein>
    <submittedName>
        <fullName evidence="1">S-adenosyl methyltransferase</fullName>
    </submittedName>
</protein>
<dbReference type="GO" id="GO:0032259">
    <property type="term" value="P:methylation"/>
    <property type="evidence" value="ECO:0007669"/>
    <property type="project" value="UniProtKB-KW"/>
</dbReference>
<dbReference type="InterPro" id="IPR006764">
    <property type="entry name" value="SAM_dep_MeTrfase_SAV2177_type"/>
</dbReference>
<accession>A0A1I0YSJ4</accession>
<dbReference type="PIRSF" id="PIRSF017393">
    <property type="entry name" value="MTase_SAV2177"/>
    <property type="match status" value="1"/>
</dbReference>
<evidence type="ECO:0000313" key="1">
    <source>
        <dbReference type="EMBL" id="SFB15420.1"/>
    </source>
</evidence>
<keyword evidence="2" id="KW-1185">Reference proteome</keyword>
<name>A0A1I0YSJ4_9PSEU</name>
<dbReference type="RefSeq" id="WP_091672533.1">
    <property type="nucleotide sequence ID" value="NZ_FOKG01000005.1"/>
</dbReference>
<dbReference type="AlphaFoldDB" id="A0A1I0YSJ4"/>
<reference evidence="2" key="1">
    <citation type="submission" date="2016-10" db="EMBL/GenBank/DDBJ databases">
        <authorList>
            <person name="Varghese N."/>
            <person name="Submissions S."/>
        </authorList>
    </citation>
    <scope>NUCLEOTIDE SEQUENCE [LARGE SCALE GENOMIC DNA]</scope>
    <source>
        <strain evidence="2">CGMCC 4.3568</strain>
    </source>
</reference>
<dbReference type="Pfam" id="PF04672">
    <property type="entry name" value="Methyltransf_19"/>
    <property type="match status" value="1"/>
</dbReference>